<protein>
    <submittedName>
        <fullName evidence="1">Uncharacterized protein</fullName>
    </submittedName>
</protein>
<name>A0A0F9D4Z1_9ZZZZ</name>
<dbReference type="EMBL" id="LAZR01041089">
    <property type="protein sequence ID" value="KKL12876.1"/>
    <property type="molecule type" value="Genomic_DNA"/>
</dbReference>
<reference evidence="1" key="1">
    <citation type="journal article" date="2015" name="Nature">
        <title>Complex archaea that bridge the gap between prokaryotes and eukaryotes.</title>
        <authorList>
            <person name="Spang A."/>
            <person name="Saw J.H."/>
            <person name="Jorgensen S.L."/>
            <person name="Zaremba-Niedzwiedzka K."/>
            <person name="Martijn J."/>
            <person name="Lind A.E."/>
            <person name="van Eijk R."/>
            <person name="Schleper C."/>
            <person name="Guy L."/>
            <person name="Ettema T.J."/>
        </authorList>
    </citation>
    <scope>NUCLEOTIDE SEQUENCE</scope>
</reference>
<accession>A0A0F9D4Z1</accession>
<gene>
    <name evidence="1" type="ORF">LCGC14_2531340</name>
</gene>
<sequence>MTPIKDSILEWFANGRVGVSSKAMVCAVIELPQDDKWGNDHPHDPDDFNRCLLLLAQVPEMRNHFNKIAEISEIWSKLINRWRDIERCFLDEVGLDWCKATNAPKTYDLMKTIINDTRQNR</sequence>
<evidence type="ECO:0000313" key="1">
    <source>
        <dbReference type="EMBL" id="KKL12876.1"/>
    </source>
</evidence>
<comment type="caution">
    <text evidence="1">The sequence shown here is derived from an EMBL/GenBank/DDBJ whole genome shotgun (WGS) entry which is preliminary data.</text>
</comment>
<dbReference type="AlphaFoldDB" id="A0A0F9D4Z1"/>
<proteinExistence type="predicted"/>
<organism evidence="1">
    <name type="scientific">marine sediment metagenome</name>
    <dbReference type="NCBI Taxonomy" id="412755"/>
    <lineage>
        <taxon>unclassified sequences</taxon>
        <taxon>metagenomes</taxon>
        <taxon>ecological metagenomes</taxon>
    </lineage>
</organism>